<keyword evidence="2" id="KW-0808">Transferase</keyword>
<dbReference type="InterPro" id="IPR043128">
    <property type="entry name" value="Rev_trsase/Diguanyl_cyclase"/>
</dbReference>
<dbReference type="InterPro" id="IPR030931">
    <property type="entry name" value="Group_II_RT_mat"/>
</dbReference>
<dbReference type="EMBL" id="JAGGKT010000010">
    <property type="protein sequence ID" value="MBP1933291.1"/>
    <property type="molecule type" value="Genomic_DNA"/>
</dbReference>
<evidence type="ECO:0000256" key="7">
    <source>
        <dbReference type="ARBA" id="ARBA00023118"/>
    </source>
</evidence>
<evidence type="ECO:0000256" key="1">
    <source>
        <dbReference type="ARBA" id="ARBA00012493"/>
    </source>
</evidence>
<evidence type="ECO:0000259" key="10">
    <source>
        <dbReference type="PROSITE" id="PS50878"/>
    </source>
</evidence>
<dbReference type="Pfam" id="PF00078">
    <property type="entry name" value="RVT_1"/>
    <property type="match status" value="1"/>
</dbReference>
<dbReference type="InterPro" id="IPR013597">
    <property type="entry name" value="Mat_intron_G2"/>
</dbReference>
<keyword evidence="12" id="KW-1185">Reference proteome</keyword>
<dbReference type="Proteomes" id="UP001519343">
    <property type="component" value="Unassembled WGS sequence"/>
</dbReference>
<comment type="similarity">
    <text evidence="8">Belongs to the bacterial reverse transcriptase family.</text>
</comment>
<proteinExistence type="inferred from homology"/>
<dbReference type="Gene3D" id="3.30.70.270">
    <property type="match status" value="1"/>
</dbReference>
<dbReference type="InterPro" id="IPR051083">
    <property type="entry name" value="GrpII_Intron_Splice-Mob/Def"/>
</dbReference>
<evidence type="ECO:0000256" key="5">
    <source>
        <dbReference type="ARBA" id="ARBA00022842"/>
    </source>
</evidence>
<comment type="caution">
    <text evidence="11">The sequence shown here is derived from an EMBL/GenBank/DDBJ whole genome shotgun (WGS) entry which is preliminary data.</text>
</comment>
<keyword evidence="3" id="KW-0548">Nucleotidyltransferase</keyword>
<keyword evidence="6 11" id="KW-0695">RNA-directed DNA polymerase</keyword>
<name>A0ABS4GSR8_9BACL</name>
<keyword evidence="4" id="KW-0479">Metal-binding</keyword>
<evidence type="ECO:0000256" key="4">
    <source>
        <dbReference type="ARBA" id="ARBA00022723"/>
    </source>
</evidence>
<dbReference type="InterPro" id="IPR000477">
    <property type="entry name" value="RT_dom"/>
</dbReference>
<dbReference type="Pfam" id="PF08388">
    <property type="entry name" value="GIIM"/>
    <property type="match status" value="1"/>
</dbReference>
<evidence type="ECO:0000256" key="6">
    <source>
        <dbReference type="ARBA" id="ARBA00022918"/>
    </source>
</evidence>
<dbReference type="CDD" id="cd01651">
    <property type="entry name" value="RT_G2_intron"/>
    <property type="match status" value="1"/>
</dbReference>
<evidence type="ECO:0000256" key="9">
    <source>
        <dbReference type="ARBA" id="ARBA00048173"/>
    </source>
</evidence>
<keyword evidence="5" id="KW-0460">Magnesium</keyword>
<dbReference type="InterPro" id="IPR000123">
    <property type="entry name" value="Reverse_transcriptase_msDNA"/>
</dbReference>
<keyword evidence="7" id="KW-0051">Antiviral defense</keyword>
<reference evidence="11 12" key="1">
    <citation type="submission" date="2021-03" db="EMBL/GenBank/DDBJ databases">
        <title>Genomic Encyclopedia of Type Strains, Phase IV (KMG-IV): sequencing the most valuable type-strain genomes for metagenomic binning, comparative biology and taxonomic classification.</title>
        <authorList>
            <person name="Goeker M."/>
        </authorList>
    </citation>
    <scope>NUCLEOTIDE SEQUENCE [LARGE SCALE GENOMIC DNA]</scope>
    <source>
        <strain evidence="11 12">DSM 24738</strain>
    </source>
</reference>
<dbReference type="NCBIfam" id="TIGR04416">
    <property type="entry name" value="group_II_RT_mat"/>
    <property type="match status" value="1"/>
</dbReference>
<dbReference type="EC" id="2.7.7.49" evidence="1"/>
<sequence length="432" mass="50487">MNASKLANYTDVKARELWTTLYLCAKEQPKRRFHALYDKIYRPDILAEAWRRVKRNKGSGGIDGQTIEKIVYEYGESKFLNEIYLTLKKKQYCPNPVRRTHIPKGDGKTRPLGIPTIKDRVVQMATKIVIEPIFEADFKDFSYGFRPKRSAKQALAQIRKASKNSYWVVDVDIKGYFDNINQEKLMKLVEQRISDRRVLKVIRKWLEAGVMEEDQFHETEVGTPQGGVISPLLANIYLNYMDTIWEKKFAHLGTLIRYADDFVIMCRTKQHAFDSIQVILSIMEKLDLSLSKEKSKLVNIWDGTNGFDFLGFHHRKFPKYNKGGSKIYILTHVPSKKAMKKMRQNIRECIGPRSQLYRGINDVVEDLNAKIRGLRNYYAITPMAKKWLNRIDWYVLERLNLFWNKKRKARHKHGKIGELMIMTSGVLLKLTG</sequence>
<dbReference type="PROSITE" id="PS50878">
    <property type="entry name" value="RT_POL"/>
    <property type="match status" value="1"/>
</dbReference>
<dbReference type="GO" id="GO:0003964">
    <property type="term" value="F:RNA-directed DNA polymerase activity"/>
    <property type="evidence" value="ECO:0007669"/>
    <property type="project" value="UniProtKB-KW"/>
</dbReference>
<evidence type="ECO:0000256" key="2">
    <source>
        <dbReference type="ARBA" id="ARBA00022679"/>
    </source>
</evidence>
<organism evidence="11 12">
    <name type="scientific">Ammoniphilus resinae</name>
    <dbReference type="NCBI Taxonomy" id="861532"/>
    <lineage>
        <taxon>Bacteria</taxon>
        <taxon>Bacillati</taxon>
        <taxon>Bacillota</taxon>
        <taxon>Bacilli</taxon>
        <taxon>Bacillales</taxon>
        <taxon>Paenibacillaceae</taxon>
        <taxon>Aneurinibacillus group</taxon>
        <taxon>Ammoniphilus</taxon>
    </lineage>
</organism>
<dbReference type="PANTHER" id="PTHR34047">
    <property type="entry name" value="NUCLEAR INTRON MATURASE 1, MITOCHONDRIAL-RELATED"/>
    <property type="match status" value="1"/>
</dbReference>
<comment type="catalytic activity">
    <reaction evidence="9">
        <text>DNA(n) + a 2'-deoxyribonucleoside 5'-triphosphate = DNA(n+1) + diphosphate</text>
        <dbReference type="Rhea" id="RHEA:22508"/>
        <dbReference type="Rhea" id="RHEA-COMP:17339"/>
        <dbReference type="Rhea" id="RHEA-COMP:17340"/>
        <dbReference type="ChEBI" id="CHEBI:33019"/>
        <dbReference type="ChEBI" id="CHEBI:61560"/>
        <dbReference type="ChEBI" id="CHEBI:173112"/>
        <dbReference type="EC" id="2.7.7.49"/>
    </reaction>
</comment>
<dbReference type="PRINTS" id="PR00866">
    <property type="entry name" value="RNADNAPOLMS"/>
</dbReference>
<evidence type="ECO:0000313" key="11">
    <source>
        <dbReference type="EMBL" id="MBP1933291.1"/>
    </source>
</evidence>
<protein>
    <recommendedName>
        <fullName evidence="1">RNA-directed DNA polymerase</fullName>
        <ecNumber evidence="1">2.7.7.49</ecNumber>
    </recommendedName>
</protein>
<accession>A0ABS4GSR8</accession>
<evidence type="ECO:0000313" key="12">
    <source>
        <dbReference type="Proteomes" id="UP001519343"/>
    </source>
</evidence>
<evidence type="ECO:0000256" key="8">
    <source>
        <dbReference type="ARBA" id="ARBA00034120"/>
    </source>
</evidence>
<dbReference type="PANTHER" id="PTHR34047:SF8">
    <property type="entry name" value="PROTEIN YKFC"/>
    <property type="match status" value="1"/>
</dbReference>
<gene>
    <name evidence="11" type="ORF">J2Z37_003304</name>
</gene>
<feature type="domain" description="Reverse transcriptase" evidence="10">
    <location>
        <begin position="83"/>
        <end position="314"/>
    </location>
</feature>
<dbReference type="RefSeq" id="WP_209811304.1">
    <property type="nucleotide sequence ID" value="NZ_JAGGKT010000010.1"/>
</dbReference>
<dbReference type="SUPFAM" id="SSF56672">
    <property type="entry name" value="DNA/RNA polymerases"/>
    <property type="match status" value="1"/>
</dbReference>
<dbReference type="InterPro" id="IPR043502">
    <property type="entry name" value="DNA/RNA_pol_sf"/>
</dbReference>
<evidence type="ECO:0000256" key="3">
    <source>
        <dbReference type="ARBA" id="ARBA00022695"/>
    </source>
</evidence>